<name>A0A6H0DXY3_9HYPH</name>
<evidence type="ECO:0000313" key="2">
    <source>
        <dbReference type="Proteomes" id="UP000321389"/>
    </source>
</evidence>
<reference evidence="1" key="1">
    <citation type="submission" date="2020-04" db="EMBL/GenBank/DDBJ databases">
        <title>Nitratireductor sp. nov. isolated from mangrove soil.</title>
        <authorList>
            <person name="Ye Y."/>
        </authorList>
    </citation>
    <scope>NUCLEOTIDE SEQUENCE</scope>
    <source>
        <strain evidence="1">SY7</strain>
    </source>
</reference>
<keyword evidence="2" id="KW-1185">Reference proteome</keyword>
<sequence length="182" mass="20974">MDEQKLLSQIFRIFPFDTGAFFSGRYNNFFDRESKIDDFELPPSIDYVRKYIGALYQGNYEYITGSSRKNVNISIDNFEAAGLYELAREPANPTSASRTPADERASAIEIQMNQPIKIKGCLTGIVVPERFFDVEKWVKSIERWNPKYIEKYSIINTAQPEFFAGQVYMAVIKILKESGHLK</sequence>
<gene>
    <name evidence="1" type="ORF">FQ775_23960</name>
</gene>
<dbReference type="Proteomes" id="UP000321389">
    <property type="component" value="Chromosome"/>
</dbReference>
<dbReference type="EMBL" id="CP042301">
    <property type="protein sequence ID" value="QIS94658.1"/>
    <property type="molecule type" value="Genomic_DNA"/>
</dbReference>
<organism evidence="1 2">
    <name type="scientific">Nitratireductor mangrovi</name>
    <dbReference type="NCBI Taxonomy" id="2599600"/>
    <lineage>
        <taxon>Bacteria</taxon>
        <taxon>Pseudomonadati</taxon>
        <taxon>Pseudomonadota</taxon>
        <taxon>Alphaproteobacteria</taxon>
        <taxon>Hyphomicrobiales</taxon>
        <taxon>Phyllobacteriaceae</taxon>
        <taxon>Nitratireductor</taxon>
    </lineage>
</organism>
<dbReference type="AlphaFoldDB" id="A0A6H0DXY3"/>
<protein>
    <submittedName>
        <fullName evidence="1">Uncharacterized protein</fullName>
    </submittedName>
</protein>
<dbReference type="RefSeq" id="WP_167812915.1">
    <property type="nucleotide sequence ID" value="NZ_CP042301.2"/>
</dbReference>
<accession>A0A6H0DXY3</accession>
<proteinExistence type="predicted"/>
<evidence type="ECO:0000313" key="1">
    <source>
        <dbReference type="EMBL" id="QIS94658.1"/>
    </source>
</evidence>
<dbReference type="KEGG" id="niy:FQ775_23960"/>